<keyword evidence="9" id="KW-0539">Nucleus</keyword>
<dbReference type="AlphaFoldDB" id="A0AAV9J2Z3"/>
<comment type="subcellular location">
    <subcellularLocation>
        <location evidence="1">Nucleus</location>
    </subcellularLocation>
</comment>
<dbReference type="Pfam" id="PF01331">
    <property type="entry name" value="mRNA_cap_enzyme"/>
    <property type="match status" value="1"/>
</dbReference>
<comment type="catalytic activity">
    <reaction evidence="10">
        <text>a 5'-end diphospho-ribonucleoside in mRNA + GTP + H(+) = a 5'-end (5'-triphosphoguanosine)-ribonucleoside in mRNA + diphosphate</text>
        <dbReference type="Rhea" id="RHEA:67012"/>
        <dbReference type="Rhea" id="RHEA-COMP:17165"/>
        <dbReference type="Rhea" id="RHEA-COMP:17166"/>
        <dbReference type="ChEBI" id="CHEBI:15378"/>
        <dbReference type="ChEBI" id="CHEBI:33019"/>
        <dbReference type="ChEBI" id="CHEBI:37565"/>
        <dbReference type="ChEBI" id="CHEBI:167616"/>
        <dbReference type="ChEBI" id="CHEBI:167617"/>
        <dbReference type="EC" id="2.7.7.50"/>
    </reaction>
    <physiologicalReaction direction="left-to-right" evidence="10">
        <dbReference type="Rhea" id="RHEA:67013"/>
    </physiologicalReaction>
</comment>
<keyword evidence="7" id="KW-0506">mRNA capping</keyword>
<organism evidence="14 15">
    <name type="scientific">Cyanidium caldarium</name>
    <name type="common">Red alga</name>
    <dbReference type="NCBI Taxonomy" id="2771"/>
    <lineage>
        <taxon>Eukaryota</taxon>
        <taxon>Rhodophyta</taxon>
        <taxon>Bangiophyceae</taxon>
        <taxon>Cyanidiales</taxon>
        <taxon>Cyanidiaceae</taxon>
        <taxon>Cyanidium</taxon>
    </lineage>
</organism>
<evidence type="ECO:0000256" key="5">
    <source>
        <dbReference type="ARBA" id="ARBA00022695"/>
    </source>
</evidence>
<dbReference type="PANTHER" id="PTHR10367">
    <property type="entry name" value="MRNA-CAPPING ENZYME"/>
    <property type="match status" value="1"/>
</dbReference>
<proteinExistence type="predicted"/>
<evidence type="ECO:0000256" key="3">
    <source>
        <dbReference type="ARBA" id="ARBA00022664"/>
    </source>
</evidence>
<name>A0AAV9J2Z3_CYACA</name>
<dbReference type="Pfam" id="PF03919">
    <property type="entry name" value="mRNA_cap_C"/>
    <property type="match status" value="1"/>
</dbReference>
<keyword evidence="8" id="KW-0342">GTP-binding</keyword>
<evidence type="ECO:0000256" key="7">
    <source>
        <dbReference type="ARBA" id="ARBA00023042"/>
    </source>
</evidence>
<comment type="caution">
    <text evidence="14">The sequence shown here is derived from an EMBL/GenBank/DDBJ whole genome shotgun (WGS) entry which is preliminary data.</text>
</comment>
<dbReference type="InterPro" id="IPR013846">
    <property type="entry name" value="mRNA_cap_enzyme_C"/>
</dbReference>
<evidence type="ECO:0000256" key="2">
    <source>
        <dbReference type="ARBA" id="ARBA00012475"/>
    </source>
</evidence>
<dbReference type="SUPFAM" id="SSF50249">
    <property type="entry name" value="Nucleic acid-binding proteins"/>
    <property type="match status" value="1"/>
</dbReference>
<evidence type="ECO:0000256" key="10">
    <source>
        <dbReference type="ARBA" id="ARBA00044624"/>
    </source>
</evidence>
<dbReference type="GO" id="GO:0005525">
    <property type="term" value="F:GTP binding"/>
    <property type="evidence" value="ECO:0007669"/>
    <property type="project" value="UniProtKB-KW"/>
</dbReference>
<keyword evidence="4" id="KW-0808">Transferase</keyword>
<dbReference type="GO" id="GO:0004484">
    <property type="term" value="F:mRNA guanylyltransferase activity"/>
    <property type="evidence" value="ECO:0007669"/>
    <property type="project" value="UniProtKB-EC"/>
</dbReference>
<evidence type="ECO:0000256" key="4">
    <source>
        <dbReference type="ARBA" id="ARBA00022679"/>
    </source>
</evidence>
<evidence type="ECO:0000313" key="14">
    <source>
        <dbReference type="EMBL" id="KAK4538699.1"/>
    </source>
</evidence>
<reference evidence="14 15" key="1">
    <citation type="submission" date="2022-07" db="EMBL/GenBank/DDBJ databases">
        <title>Genome-wide signatures of adaptation to extreme environments.</title>
        <authorList>
            <person name="Cho C.H."/>
            <person name="Yoon H.S."/>
        </authorList>
    </citation>
    <scope>NUCLEOTIDE SEQUENCE [LARGE SCALE GENOMIC DNA]</scope>
    <source>
        <strain evidence="14 15">DBV 063 E5</strain>
    </source>
</reference>
<keyword evidence="15" id="KW-1185">Reference proteome</keyword>
<dbReference type="GO" id="GO:0006370">
    <property type="term" value="P:7-methylguanosine mRNA capping"/>
    <property type="evidence" value="ECO:0007669"/>
    <property type="project" value="UniProtKB-KW"/>
</dbReference>
<keyword evidence="3" id="KW-0507">mRNA processing</keyword>
<sequence length="410" mass="46401">MAEAGYPRLSAADKARFLPGYQALIQRLKRSSEAPRGFPGSMPVTLSRRHLRMLHDADYLVLEKSDGVRYLLYATEQAVLLLDRRLDAYAVVPYPVLIMPDGSLHAGTLLDGELVRNQRTGQYEYLVYDVLAVQGDVEIARQDYRVRLDAIERYATFPRSLHPATAGCLRIRCKDVYEKGELPLLFSRIQQRHVVAADDDDDDDCGGGGIGEYRYEHLRADGVLSNGNDGLVFTPVKLPYTLRTCTALLKYKYPTHHTVDFTLWLEGDSGGHDVHTFLGYRSENGITRYREVYFPTRRKRAWFADYSQWHECIIECTYDRQAGEWRYLRRRTDKESPNYASVVMDCLEAIAESIPCEELLQRVTDGSPAPCASADKTAPGRDLFDAANADYTRSTPMSPYPPPVQSAVPP</sequence>
<protein>
    <recommendedName>
        <fullName evidence="2">mRNA guanylyltransferase</fullName>
        <ecNumber evidence="2">2.7.7.50</ecNumber>
    </recommendedName>
</protein>
<gene>
    <name evidence="14" type="ORF">CDCA_CDCA19G4724</name>
</gene>
<dbReference type="Gene3D" id="2.40.50.140">
    <property type="entry name" value="Nucleic acid-binding proteins"/>
    <property type="match status" value="1"/>
</dbReference>
<dbReference type="Gene3D" id="3.30.470.30">
    <property type="entry name" value="DNA ligase/mRNA capping enzyme"/>
    <property type="match status" value="1"/>
</dbReference>
<evidence type="ECO:0000313" key="15">
    <source>
        <dbReference type="Proteomes" id="UP001301350"/>
    </source>
</evidence>
<dbReference type="CDD" id="cd07895">
    <property type="entry name" value="Adenylation_mRNA_capping"/>
    <property type="match status" value="1"/>
</dbReference>
<keyword evidence="5" id="KW-0548">Nucleotidyltransferase</keyword>
<dbReference type="EMBL" id="JANCYW010000019">
    <property type="protein sequence ID" value="KAK4538699.1"/>
    <property type="molecule type" value="Genomic_DNA"/>
</dbReference>
<dbReference type="InterPro" id="IPR012340">
    <property type="entry name" value="NA-bd_OB-fold"/>
</dbReference>
<keyword evidence="6" id="KW-0547">Nucleotide-binding</keyword>
<evidence type="ECO:0000256" key="9">
    <source>
        <dbReference type="ARBA" id="ARBA00023242"/>
    </source>
</evidence>
<evidence type="ECO:0000256" key="1">
    <source>
        <dbReference type="ARBA" id="ARBA00004123"/>
    </source>
</evidence>
<dbReference type="GO" id="GO:0005524">
    <property type="term" value="F:ATP binding"/>
    <property type="evidence" value="ECO:0007669"/>
    <property type="project" value="InterPro"/>
</dbReference>
<dbReference type="PANTHER" id="PTHR10367:SF17">
    <property type="entry name" value="MRNA-CAPPING ENZYME"/>
    <property type="match status" value="1"/>
</dbReference>
<dbReference type="SUPFAM" id="SSF56091">
    <property type="entry name" value="DNA ligase/mRNA capping enzyme, catalytic domain"/>
    <property type="match status" value="1"/>
</dbReference>
<feature type="compositionally biased region" description="Pro residues" evidence="11">
    <location>
        <begin position="398"/>
        <end position="410"/>
    </location>
</feature>
<evidence type="ECO:0000256" key="11">
    <source>
        <dbReference type="SAM" id="MobiDB-lite"/>
    </source>
</evidence>
<feature type="domain" description="mRNA capping enzyme C-terminal" evidence="13">
    <location>
        <begin position="258"/>
        <end position="360"/>
    </location>
</feature>
<evidence type="ECO:0000256" key="8">
    <source>
        <dbReference type="ARBA" id="ARBA00023134"/>
    </source>
</evidence>
<dbReference type="GO" id="GO:0005634">
    <property type="term" value="C:nucleus"/>
    <property type="evidence" value="ECO:0007669"/>
    <property type="project" value="UniProtKB-SubCell"/>
</dbReference>
<dbReference type="Proteomes" id="UP001301350">
    <property type="component" value="Unassembled WGS sequence"/>
</dbReference>
<accession>A0AAV9J2Z3</accession>
<feature type="region of interest" description="Disordered" evidence="11">
    <location>
        <begin position="367"/>
        <end position="410"/>
    </location>
</feature>
<dbReference type="EC" id="2.7.7.50" evidence="2"/>
<evidence type="ECO:0000259" key="13">
    <source>
        <dbReference type="Pfam" id="PF03919"/>
    </source>
</evidence>
<dbReference type="InterPro" id="IPR051029">
    <property type="entry name" value="mRNA_Capping_Enz/RNA_Phosphat"/>
</dbReference>
<feature type="domain" description="mRNA capping enzyme adenylation" evidence="12">
    <location>
        <begin position="43"/>
        <end position="161"/>
    </location>
</feature>
<evidence type="ECO:0000259" key="12">
    <source>
        <dbReference type="Pfam" id="PF01331"/>
    </source>
</evidence>
<dbReference type="InterPro" id="IPR001339">
    <property type="entry name" value="mRNA_cap_enzyme_adenylation"/>
</dbReference>
<evidence type="ECO:0000256" key="6">
    <source>
        <dbReference type="ARBA" id="ARBA00022741"/>
    </source>
</evidence>